<dbReference type="EMBL" id="MCFL01000013">
    <property type="protein sequence ID" value="ORZ37346.1"/>
    <property type="molecule type" value="Genomic_DNA"/>
</dbReference>
<protein>
    <submittedName>
        <fullName evidence="9">Metallo-dependent phosphatase-like protein</fullName>
    </submittedName>
</protein>
<dbReference type="PROSITE" id="PS00785">
    <property type="entry name" value="5_NUCLEOTIDASE_1"/>
    <property type="match status" value="1"/>
</dbReference>
<sequence>DSKPFNMTLIHTNDLHARFDQFSRSGIDCTAADIANKTCYGGIARIKTITDKIRATEPNVYMLDAGDQFQGTMFYSYYKGNITAEFMNAFGYDAFSIGNHEFDDGPAHLAKFLRKLHVPALSSNIDTAAEPAMIGLVAPYVVLTKYNAKIGIVGYITQTTPDITATGPNLRFSDPIAPVQRAVDELHKLGVNRIICVSHNGYLDDQRVARGTKGVSLIVGGHSHSLLHNDNVTFPQAAGPYPTAVKNLDGETTYIVQAKMWGEWVGHISMGWDANNKLTHLNGEPIRMTMDIAQHKETQDIVNKWREPFDAMTKVVIGNSPVALPNGAPCKTRGCGLGYLMAESLRQSYTGSLGKDKTVIGFIQDGGLRAGLPQGAVTVGNVLSIQPFSNSQVEMPINGTALVDMLENCAAGTHKFNGRAVTAFCQYSGVRATADRSKPVFQRVSNVQIRDNNGNWAPVDPNTEYAMVCSDFIATGGDNIVPEVNRKLLVRQLLSDVLLDYVKKIKAVVVPDEVGFQLIN</sequence>
<feature type="non-terminal residue" evidence="9">
    <location>
        <position position="1"/>
    </location>
</feature>
<dbReference type="Gene3D" id="3.90.780.10">
    <property type="entry name" value="5'-Nucleotidase, C-terminal domain"/>
    <property type="match status" value="1"/>
</dbReference>
<dbReference type="InterPro" id="IPR036907">
    <property type="entry name" value="5'-Nucleotdase_C_sf"/>
</dbReference>
<dbReference type="Pfam" id="PF02872">
    <property type="entry name" value="5_nucleotid_C"/>
    <property type="match status" value="1"/>
</dbReference>
<feature type="non-terminal residue" evidence="9">
    <location>
        <position position="520"/>
    </location>
</feature>
<dbReference type="STRING" id="765915.A0A1Y2HRX4"/>
<comment type="similarity">
    <text evidence="1 6">Belongs to the 5'-nucleotidase family.</text>
</comment>
<evidence type="ECO:0000256" key="3">
    <source>
        <dbReference type="ARBA" id="ARBA00022729"/>
    </source>
</evidence>
<dbReference type="Pfam" id="PF00149">
    <property type="entry name" value="Metallophos"/>
    <property type="match status" value="1"/>
</dbReference>
<reference evidence="9 10" key="1">
    <citation type="submission" date="2016-07" db="EMBL/GenBank/DDBJ databases">
        <title>Pervasive Adenine N6-methylation of Active Genes in Fungi.</title>
        <authorList>
            <consortium name="DOE Joint Genome Institute"/>
            <person name="Mondo S.J."/>
            <person name="Dannebaum R.O."/>
            <person name="Kuo R.C."/>
            <person name="Labutti K."/>
            <person name="Haridas S."/>
            <person name="Kuo A."/>
            <person name="Salamov A."/>
            <person name="Ahrendt S.R."/>
            <person name="Lipzen A."/>
            <person name="Sullivan W."/>
            <person name="Andreopoulos W.B."/>
            <person name="Clum A."/>
            <person name="Lindquist E."/>
            <person name="Daum C."/>
            <person name="Ramamoorthy G.K."/>
            <person name="Gryganskyi A."/>
            <person name="Culley D."/>
            <person name="Magnuson J.K."/>
            <person name="James T.Y."/>
            <person name="O'Malley M.A."/>
            <person name="Stajich J.E."/>
            <person name="Spatafora J.W."/>
            <person name="Visel A."/>
            <person name="Grigoriev I.V."/>
        </authorList>
    </citation>
    <scope>NUCLEOTIDE SEQUENCE [LARGE SCALE GENOMIC DNA]</scope>
    <source>
        <strain evidence="9 10">PL171</strain>
    </source>
</reference>
<dbReference type="PROSITE" id="PS00786">
    <property type="entry name" value="5_NUCLEOTIDASE_2"/>
    <property type="match status" value="1"/>
</dbReference>
<dbReference type="GO" id="GO:0000166">
    <property type="term" value="F:nucleotide binding"/>
    <property type="evidence" value="ECO:0007669"/>
    <property type="project" value="UniProtKB-KW"/>
</dbReference>
<dbReference type="Gene3D" id="3.60.21.10">
    <property type="match status" value="1"/>
</dbReference>
<dbReference type="PANTHER" id="PTHR11575:SF24">
    <property type="entry name" value="5'-NUCLEOTIDASE"/>
    <property type="match status" value="1"/>
</dbReference>
<dbReference type="CDD" id="cd07409">
    <property type="entry name" value="MPP_CD73_N"/>
    <property type="match status" value="1"/>
</dbReference>
<name>A0A1Y2HRX4_9FUNG</name>
<dbReference type="GO" id="GO:0009166">
    <property type="term" value="P:nucleotide catabolic process"/>
    <property type="evidence" value="ECO:0007669"/>
    <property type="project" value="InterPro"/>
</dbReference>
<dbReference type="SUPFAM" id="SSF56300">
    <property type="entry name" value="Metallo-dependent phosphatases"/>
    <property type="match status" value="1"/>
</dbReference>
<evidence type="ECO:0000313" key="10">
    <source>
        <dbReference type="Proteomes" id="UP000193411"/>
    </source>
</evidence>
<dbReference type="InterPro" id="IPR029052">
    <property type="entry name" value="Metallo-depent_PP-like"/>
</dbReference>
<dbReference type="GO" id="GO:0016788">
    <property type="term" value="F:hydrolase activity, acting on ester bonds"/>
    <property type="evidence" value="ECO:0007669"/>
    <property type="project" value="InterPro"/>
</dbReference>
<keyword evidence="2" id="KW-0479">Metal-binding</keyword>
<evidence type="ECO:0000256" key="6">
    <source>
        <dbReference type="RuleBase" id="RU362119"/>
    </source>
</evidence>
<keyword evidence="5 6" id="KW-0378">Hydrolase</keyword>
<dbReference type="FunFam" id="3.60.21.10:FF:000020">
    <property type="entry name" value="NT5E isoform 4"/>
    <property type="match status" value="1"/>
</dbReference>
<evidence type="ECO:0000313" key="9">
    <source>
        <dbReference type="EMBL" id="ORZ37346.1"/>
    </source>
</evidence>
<evidence type="ECO:0000256" key="4">
    <source>
        <dbReference type="ARBA" id="ARBA00022741"/>
    </source>
</evidence>
<evidence type="ECO:0000256" key="1">
    <source>
        <dbReference type="ARBA" id="ARBA00006654"/>
    </source>
</evidence>
<dbReference type="OrthoDB" id="10252235at2759"/>
<evidence type="ECO:0000259" key="7">
    <source>
        <dbReference type="Pfam" id="PF00149"/>
    </source>
</evidence>
<dbReference type="InterPro" id="IPR004843">
    <property type="entry name" value="Calcineurin-like_PHP"/>
</dbReference>
<dbReference type="InterPro" id="IPR008334">
    <property type="entry name" value="5'-Nucleotdase_C"/>
</dbReference>
<comment type="caution">
    <text evidence="9">The sequence shown here is derived from an EMBL/GenBank/DDBJ whole genome shotgun (WGS) entry which is preliminary data.</text>
</comment>
<keyword evidence="3" id="KW-0732">Signal</keyword>
<evidence type="ECO:0000256" key="5">
    <source>
        <dbReference type="ARBA" id="ARBA00022801"/>
    </source>
</evidence>
<evidence type="ECO:0000256" key="2">
    <source>
        <dbReference type="ARBA" id="ARBA00022723"/>
    </source>
</evidence>
<dbReference type="InterPro" id="IPR006179">
    <property type="entry name" value="5_nucleotidase/apyrase"/>
</dbReference>
<dbReference type="PRINTS" id="PR01607">
    <property type="entry name" value="APYRASEFAMLY"/>
</dbReference>
<dbReference type="InterPro" id="IPR006146">
    <property type="entry name" value="5'-Nucleotdase_CS"/>
</dbReference>
<proteinExistence type="inferred from homology"/>
<dbReference type="Proteomes" id="UP000193411">
    <property type="component" value="Unassembled WGS sequence"/>
</dbReference>
<dbReference type="GO" id="GO:0046872">
    <property type="term" value="F:metal ion binding"/>
    <property type="evidence" value="ECO:0007669"/>
    <property type="project" value="UniProtKB-KW"/>
</dbReference>
<gene>
    <name evidence="9" type="ORF">BCR44DRAFT_143993</name>
</gene>
<evidence type="ECO:0000259" key="8">
    <source>
        <dbReference type="Pfam" id="PF02872"/>
    </source>
</evidence>
<keyword evidence="4 6" id="KW-0547">Nucleotide-binding</keyword>
<dbReference type="SUPFAM" id="SSF55816">
    <property type="entry name" value="5'-nucleotidase (syn. UDP-sugar hydrolase), C-terminal domain"/>
    <property type="match status" value="1"/>
</dbReference>
<organism evidence="9 10">
    <name type="scientific">Catenaria anguillulae PL171</name>
    <dbReference type="NCBI Taxonomy" id="765915"/>
    <lineage>
        <taxon>Eukaryota</taxon>
        <taxon>Fungi</taxon>
        <taxon>Fungi incertae sedis</taxon>
        <taxon>Blastocladiomycota</taxon>
        <taxon>Blastocladiomycetes</taxon>
        <taxon>Blastocladiales</taxon>
        <taxon>Catenariaceae</taxon>
        <taxon>Catenaria</taxon>
    </lineage>
</organism>
<keyword evidence="10" id="KW-1185">Reference proteome</keyword>
<accession>A0A1Y2HRX4</accession>
<feature type="domain" description="5'-Nucleotidase C-terminal" evidence="8">
    <location>
        <begin position="316"/>
        <end position="480"/>
    </location>
</feature>
<dbReference type="PANTHER" id="PTHR11575">
    <property type="entry name" value="5'-NUCLEOTIDASE-RELATED"/>
    <property type="match status" value="1"/>
</dbReference>
<dbReference type="AlphaFoldDB" id="A0A1Y2HRX4"/>
<feature type="domain" description="Calcineurin-like phosphoesterase" evidence="7">
    <location>
        <begin position="7"/>
        <end position="225"/>
    </location>
</feature>